<dbReference type="SUPFAM" id="SSF53474">
    <property type="entry name" value="alpha/beta-Hydrolases"/>
    <property type="match status" value="1"/>
</dbReference>
<comment type="caution">
    <text evidence="4">The sequence shown here is derived from an EMBL/GenBank/DDBJ whole genome shotgun (WGS) entry which is preliminary data.</text>
</comment>
<feature type="domain" description="Alpha/beta hydrolase fold-3" evidence="3">
    <location>
        <begin position="147"/>
        <end position="362"/>
    </location>
</feature>
<dbReference type="InterPro" id="IPR013094">
    <property type="entry name" value="AB_hydrolase_3"/>
</dbReference>
<sequence>MILGPISLLDCLAFVIILIPQLLYQAGIFSLVLVIAKVIPFLIFRLPFQLIRERSYTNKSQQSPFTRNATLFQDLVIRCVRYAFANIPASIGRVFFSKWVAYPFFRFRLLRHGYLHCPMYYREIIRRGVRGLWIVDNPNSDPDIVIYYAHGGGFSMGSAYFYIEFLMAWATRLKESGFDNPAVFALEYTLVPDAQWPTQFNETRSGYTFLQDAFGDGSAAKICVSGDSAGATLILSMLLQPGHLEQDPHFQALHKPGLAILMSPWTHLVSSLNQNTPSDYLDRESLHLYAKQYAGTSTTTDEVISPGLSTGRWKHASPINGYRIVYGSEEVFEPGIHQMIKNMKTNGAAVKEHEHKAGIHAWPVVNLFLGASREERMSGLDIITEYIMASSMASKVVKASKET</sequence>
<proteinExistence type="predicted"/>
<evidence type="ECO:0000256" key="2">
    <source>
        <dbReference type="SAM" id="Phobius"/>
    </source>
</evidence>
<dbReference type="RefSeq" id="XP_013259730.1">
    <property type="nucleotide sequence ID" value="XM_013404276.1"/>
</dbReference>
<dbReference type="InterPro" id="IPR029058">
    <property type="entry name" value="AB_hydrolase_fold"/>
</dbReference>
<dbReference type="Proteomes" id="UP000027920">
    <property type="component" value="Unassembled WGS sequence"/>
</dbReference>
<keyword evidence="1" id="KW-0378">Hydrolase</keyword>
<evidence type="ECO:0000259" key="3">
    <source>
        <dbReference type="Pfam" id="PF07859"/>
    </source>
</evidence>
<dbReference type="STRING" id="1182545.A0A072PNP3"/>
<dbReference type="GeneID" id="25282244"/>
<feature type="transmembrane region" description="Helical" evidence="2">
    <location>
        <begin position="23"/>
        <end position="44"/>
    </location>
</feature>
<protein>
    <recommendedName>
        <fullName evidence="3">Alpha/beta hydrolase fold-3 domain-containing protein</fullName>
    </recommendedName>
</protein>
<dbReference type="PANTHER" id="PTHR48081">
    <property type="entry name" value="AB HYDROLASE SUPERFAMILY PROTEIN C4A8.06C"/>
    <property type="match status" value="1"/>
</dbReference>
<dbReference type="OrthoDB" id="2152029at2759"/>
<name>A0A072PNP3_9EURO</name>
<dbReference type="Pfam" id="PF07859">
    <property type="entry name" value="Abhydrolase_3"/>
    <property type="match status" value="1"/>
</dbReference>
<dbReference type="GO" id="GO:0016787">
    <property type="term" value="F:hydrolase activity"/>
    <property type="evidence" value="ECO:0007669"/>
    <property type="project" value="UniProtKB-KW"/>
</dbReference>
<accession>A0A072PNP3</accession>
<dbReference type="Gene3D" id="3.40.50.1820">
    <property type="entry name" value="alpha/beta hydrolase"/>
    <property type="match status" value="1"/>
</dbReference>
<dbReference type="AlphaFoldDB" id="A0A072PNP3"/>
<keyword evidence="5" id="KW-1185">Reference proteome</keyword>
<evidence type="ECO:0000256" key="1">
    <source>
        <dbReference type="ARBA" id="ARBA00022801"/>
    </source>
</evidence>
<keyword evidence="2" id="KW-1133">Transmembrane helix</keyword>
<gene>
    <name evidence="4" type="ORF">A1O9_07330</name>
</gene>
<keyword evidence="2" id="KW-0812">Transmembrane</keyword>
<evidence type="ECO:0000313" key="5">
    <source>
        <dbReference type="Proteomes" id="UP000027920"/>
    </source>
</evidence>
<dbReference type="EMBL" id="AMGV01000005">
    <property type="protein sequence ID" value="KEF57140.1"/>
    <property type="molecule type" value="Genomic_DNA"/>
</dbReference>
<reference evidence="4 5" key="1">
    <citation type="submission" date="2013-03" db="EMBL/GenBank/DDBJ databases">
        <title>The Genome Sequence of Exophiala aquamarina CBS 119918.</title>
        <authorList>
            <consortium name="The Broad Institute Genomics Platform"/>
            <person name="Cuomo C."/>
            <person name="de Hoog S."/>
            <person name="Gorbushina A."/>
            <person name="Walker B."/>
            <person name="Young S.K."/>
            <person name="Zeng Q."/>
            <person name="Gargeya S."/>
            <person name="Fitzgerald M."/>
            <person name="Haas B."/>
            <person name="Abouelleil A."/>
            <person name="Allen A.W."/>
            <person name="Alvarado L."/>
            <person name="Arachchi H.M."/>
            <person name="Berlin A.M."/>
            <person name="Chapman S.B."/>
            <person name="Gainer-Dewar J."/>
            <person name="Goldberg J."/>
            <person name="Griggs A."/>
            <person name="Gujja S."/>
            <person name="Hansen M."/>
            <person name="Howarth C."/>
            <person name="Imamovic A."/>
            <person name="Ireland A."/>
            <person name="Larimer J."/>
            <person name="McCowan C."/>
            <person name="Murphy C."/>
            <person name="Pearson M."/>
            <person name="Poon T.W."/>
            <person name="Priest M."/>
            <person name="Roberts A."/>
            <person name="Saif S."/>
            <person name="Shea T."/>
            <person name="Sisk P."/>
            <person name="Sykes S."/>
            <person name="Wortman J."/>
            <person name="Nusbaum C."/>
            <person name="Birren B."/>
        </authorList>
    </citation>
    <scope>NUCLEOTIDE SEQUENCE [LARGE SCALE GENOMIC DNA]</scope>
    <source>
        <strain evidence="4 5">CBS 119918</strain>
    </source>
</reference>
<dbReference type="InterPro" id="IPR050300">
    <property type="entry name" value="GDXG_lipolytic_enzyme"/>
</dbReference>
<evidence type="ECO:0000313" key="4">
    <source>
        <dbReference type="EMBL" id="KEF57140.1"/>
    </source>
</evidence>
<dbReference type="PANTHER" id="PTHR48081:SF2">
    <property type="entry name" value="ALPHA_BETA-HYDROLASE"/>
    <property type="match status" value="1"/>
</dbReference>
<dbReference type="HOGENOM" id="CLU_047269_1_0_1"/>
<keyword evidence="2" id="KW-0472">Membrane</keyword>
<dbReference type="VEuPathDB" id="FungiDB:A1O9_07330"/>
<organism evidence="4 5">
    <name type="scientific">Exophiala aquamarina CBS 119918</name>
    <dbReference type="NCBI Taxonomy" id="1182545"/>
    <lineage>
        <taxon>Eukaryota</taxon>
        <taxon>Fungi</taxon>
        <taxon>Dikarya</taxon>
        <taxon>Ascomycota</taxon>
        <taxon>Pezizomycotina</taxon>
        <taxon>Eurotiomycetes</taxon>
        <taxon>Chaetothyriomycetidae</taxon>
        <taxon>Chaetothyriales</taxon>
        <taxon>Herpotrichiellaceae</taxon>
        <taxon>Exophiala</taxon>
    </lineage>
</organism>